<keyword evidence="1" id="KW-0812">Transmembrane</keyword>
<reference evidence="3" key="1">
    <citation type="submission" date="2015-02" db="EMBL/GenBank/DDBJ databases">
        <title>Characterization of two novel Thaumarchaeota isolated from the Northern Adriatic Sea.</title>
        <authorList>
            <person name="Bayer B."/>
            <person name="Vojvoda J."/>
            <person name="Offre P."/>
            <person name="Srivastava A."/>
            <person name="Elisabeth N."/>
            <person name="Garcia J.A.L."/>
            <person name="Schleper C."/>
            <person name="Herndl G.J."/>
        </authorList>
    </citation>
    <scope>NUCLEOTIDE SEQUENCE [LARGE SCALE GENOMIC DNA]</scope>
    <source>
        <strain evidence="3">D3C</strain>
    </source>
</reference>
<protein>
    <recommendedName>
        <fullName evidence="4">CHRD domain-containing protein</fullName>
    </recommendedName>
</protein>
<organism evidence="2 3">
    <name type="scientific">Nitrosopumilus piranensis</name>
    <dbReference type="NCBI Taxonomy" id="1582439"/>
    <lineage>
        <taxon>Archaea</taxon>
        <taxon>Nitrososphaerota</taxon>
        <taxon>Nitrososphaeria</taxon>
        <taxon>Nitrosopumilales</taxon>
        <taxon>Nitrosopumilaceae</taxon>
        <taxon>Nitrosopumilus</taxon>
    </lineage>
</organism>
<keyword evidence="3" id="KW-1185">Reference proteome</keyword>
<keyword evidence="1" id="KW-0472">Membrane</keyword>
<reference evidence="2 3" key="2">
    <citation type="journal article" date="2016" name="ISME J.">
        <title>Physiological and genomic characterization of two novel marine thaumarchaeal strains indicates niche differentiation.</title>
        <authorList>
            <person name="Bayer B."/>
            <person name="Vojvoda J."/>
            <person name="Offre P."/>
            <person name="Alves R.J."/>
            <person name="Elisabeth N.H."/>
            <person name="Garcia J.A."/>
            <person name="Volland J.M."/>
            <person name="Srivastava A."/>
            <person name="Schleper C."/>
            <person name="Herndl G.J."/>
        </authorList>
    </citation>
    <scope>NUCLEOTIDE SEQUENCE [LARGE SCALE GENOMIC DNA]</scope>
    <source>
        <strain evidence="2 3">D3C</strain>
    </source>
</reference>
<dbReference type="EMBL" id="CP010868">
    <property type="protein sequence ID" value="AJM91630.1"/>
    <property type="molecule type" value="Genomic_DNA"/>
</dbReference>
<proteinExistence type="predicted"/>
<accession>A0A0C5BXG3</accession>
<dbReference type="Proteomes" id="UP000032027">
    <property type="component" value="Chromosome"/>
</dbReference>
<keyword evidence="1" id="KW-1133">Transmembrane helix</keyword>
<dbReference type="KEGG" id="nid:NPIRD3C_0414"/>
<dbReference type="PATRIC" id="fig|1582439.9.peg.417"/>
<feature type="transmembrane region" description="Helical" evidence="1">
    <location>
        <begin position="21"/>
        <end position="40"/>
    </location>
</feature>
<evidence type="ECO:0008006" key="4">
    <source>
        <dbReference type="Google" id="ProtNLM"/>
    </source>
</evidence>
<sequence>MSQICLIEKYNIFFMKQSNTVFGLSIGAIFAISVITISVMPTAMAKSDATGQPDLIAILTAIDGSSSDPKGKAMFWFDDDSNPTSIRYQIVLNKIDVSGNDGKGLTESLEKVHVHYAPEGVHNAMHLYNVLGPADDINDGKTAGNTLSGVWDEADVWPNWDEHGMPMHHSSKPLTAVNPNGNTILKNLCTGNTDVNVHLHGDVPYIRGIIETNSDACTNLG</sequence>
<evidence type="ECO:0000313" key="3">
    <source>
        <dbReference type="Proteomes" id="UP000032027"/>
    </source>
</evidence>
<gene>
    <name evidence="2" type="ORF">NPIRD3C_0414</name>
</gene>
<dbReference type="HOGENOM" id="CLU_1248244_0_0_2"/>
<evidence type="ECO:0000256" key="1">
    <source>
        <dbReference type="SAM" id="Phobius"/>
    </source>
</evidence>
<evidence type="ECO:0000313" key="2">
    <source>
        <dbReference type="EMBL" id="AJM91630.1"/>
    </source>
</evidence>
<name>A0A0C5BXG3_9ARCH</name>
<reference evidence="2 3" key="3">
    <citation type="journal article" date="2019" name="Int. J. Syst. Evol. Microbiol.">
        <title>Nitrosopumilus adriaticus sp. nov. and Nitrosopumilus piranensis sp. nov., two ammonia-oxidizing archaea from the Adriatic Sea and members of the class Nitrososphaeria.</title>
        <authorList>
            <person name="Bayer B."/>
            <person name="Vojvoda J."/>
            <person name="Reinthaler T."/>
            <person name="Reyes C."/>
            <person name="Pinto M."/>
            <person name="Herndl G.J."/>
        </authorList>
    </citation>
    <scope>NUCLEOTIDE SEQUENCE [LARGE SCALE GENOMIC DNA]</scope>
    <source>
        <strain evidence="2 3">D3C</strain>
    </source>
</reference>
<dbReference type="STRING" id="1582439.NPIRD3C_0414"/>
<dbReference type="AlphaFoldDB" id="A0A0C5BXG3"/>